<dbReference type="GO" id="GO:0016020">
    <property type="term" value="C:membrane"/>
    <property type="evidence" value="ECO:0007669"/>
    <property type="project" value="UniProtKB-SubCell"/>
</dbReference>
<evidence type="ECO:0000256" key="6">
    <source>
        <dbReference type="SAM" id="Phobius"/>
    </source>
</evidence>
<evidence type="ECO:0000256" key="1">
    <source>
        <dbReference type="ARBA" id="ARBA00004141"/>
    </source>
</evidence>
<evidence type="ECO:0000259" key="7">
    <source>
        <dbReference type="Pfam" id="PF12698"/>
    </source>
</evidence>
<dbReference type="GO" id="GO:0140359">
    <property type="term" value="F:ABC-type transporter activity"/>
    <property type="evidence" value="ECO:0007669"/>
    <property type="project" value="InterPro"/>
</dbReference>
<dbReference type="Gene3D" id="1.10.287.950">
    <property type="entry name" value="Methyl-accepting chemotaxis protein"/>
    <property type="match status" value="2"/>
</dbReference>
<name>A0A0B5AJP8_9BACL</name>
<dbReference type="BioCyc" id="JESP1508404:G14D9-10181-MONOMER"/>
<keyword evidence="4 6" id="KW-0472">Membrane</keyword>
<dbReference type="InterPro" id="IPR017501">
    <property type="entry name" value="Phage_infect_YhgE_C"/>
</dbReference>
<proteinExistence type="predicted"/>
<reference evidence="8 9" key="1">
    <citation type="submission" date="2014-08" db="EMBL/GenBank/DDBJ databases">
        <title>Complete genome of a marine bacteria Jeotgalibacillus malaysiensis.</title>
        <authorList>
            <person name="Yaakop A.S."/>
            <person name="Chan K.-G."/>
            <person name="Goh K.M."/>
        </authorList>
    </citation>
    <scope>NUCLEOTIDE SEQUENCE [LARGE SCALE GENOMIC DNA]</scope>
    <source>
        <strain evidence="8 9">D5</strain>
    </source>
</reference>
<dbReference type="EMBL" id="CP009416">
    <property type="protein sequence ID" value="AJD90266.1"/>
    <property type="molecule type" value="Genomic_DNA"/>
</dbReference>
<dbReference type="SUPFAM" id="SSF58104">
    <property type="entry name" value="Methyl-accepting chemotaxis protein (MCP) signaling domain"/>
    <property type="match status" value="1"/>
</dbReference>
<dbReference type="InterPro" id="IPR051328">
    <property type="entry name" value="T7SS_ABC-Transporter"/>
</dbReference>
<evidence type="ECO:0000313" key="9">
    <source>
        <dbReference type="Proteomes" id="UP000031449"/>
    </source>
</evidence>
<accession>A0A0B5AJP8</accession>
<dbReference type="InterPro" id="IPR013525">
    <property type="entry name" value="ABC2_TM"/>
</dbReference>
<organism evidence="8 9">
    <name type="scientific">Jeotgalibacillus malaysiensis</name>
    <dbReference type="NCBI Taxonomy" id="1508404"/>
    <lineage>
        <taxon>Bacteria</taxon>
        <taxon>Bacillati</taxon>
        <taxon>Bacillota</taxon>
        <taxon>Bacilli</taxon>
        <taxon>Bacillales</taxon>
        <taxon>Caryophanaceae</taxon>
        <taxon>Jeotgalibacillus</taxon>
    </lineage>
</organism>
<dbReference type="InterPro" id="IPR011049">
    <property type="entry name" value="Serralysin-like_metalloprot_C"/>
</dbReference>
<dbReference type="AlphaFoldDB" id="A0A0B5AJP8"/>
<keyword evidence="3 6" id="KW-1133">Transmembrane helix</keyword>
<dbReference type="PANTHER" id="PTHR43077">
    <property type="entry name" value="TRANSPORT PERMEASE YVFS-RELATED"/>
    <property type="match status" value="1"/>
</dbReference>
<dbReference type="OrthoDB" id="9811483at2"/>
<feature type="transmembrane region" description="Helical" evidence="6">
    <location>
        <begin position="21"/>
        <end position="40"/>
    </location>
</feature>
<dbReference type="KEGG" id="jeo:JMA_09490"/>
<evidence type="ECO:0000256" key="5">
    <source>
        <dbReference type="SAM" id="MobiDB-lite"/>
    </source>
</evidence>
<feature type="compositionally biased region" description="Low complexity" evidence="5">
    <location>
        <begin position="565"/>
        <end position="579"/>
    </location>
</feature>
<dbReference type="NCBIfam" id="TIGR03062">
    <property type="entry name" value="pip_yhgE_Cterm"/>
    <property type="match status" value="1"/>
</dbReference>
<dbReference type="STRING" id="1508404.JMA_09490"/>
<gene>
    <name evidence="8" type="ORF">JMA_09490</name>
</gene>
<dbReference type="Proteomes" id="UP000031449">
    <property type="component" value="Chromosome"/>
</dbReference>
<feature type="transmembrane region" description="Helical" evidence="6">
    <location>
        <begin position="800"/>
        <end position="822"/>
    </location>
</feature>
<dbReference type="PANTHER" id="PTHR43077:SF5">
    <property type="entry name" value="PHAGE INFECTION PROTEIN"/>
    <property type="match status" value="1"/>
</dbReference>
<feature type="domain" description="ABC-2 type transporter transmembrane" evidence="7">
    <location>
        <begin position="638"/>
        <end position="822"/>
    </location>
</feature>
<feature type="transmembrane region" description="Helical" evidence="6">
    <location>
        <begin position="689"/>
        <end position="711"/>
    </location>
</feature>
<dbReference type="NCBIfam" id="TIGR03061">
    <property type="entry name" value="pip_yhgE_Nterm"/>
    <property type="match status" value="1"/>
</dbReference>
<feature type="transmembrane region" description="Helical" evidence="6">
    <location>
        <begin position="748"/>
        <end position="765"/>
    </location>
</feature>
<feature type="transmembrane region" description="Helical" evidence="6">
    <location>
        <begin position="648"/>
        <end position="668"/>
    </location>
</feature>
<keyword evidence="9" id="KW-1185">Reference proteome</keyword>
<comment type="subcellular location">
    <subcellularLocation>
        <location evidence="1">Membrane</location>
        <topology evidence="1">Multi-pass membrane protein</topology>
    </subcellularLocation>
</comment>
<dbReference type="Pfam" id="PF12698">
    <property type="entry name" value="ABC2_membrane_3"/>
    <property type="match status" value="2"/>
</dbReference>
<dbReference type="Gene3D" id="3.40.1710.10">
    <property type="entry name" value="abc type-2 transporter like domain"/>
    <property type="match status" value="1"/>
</dbReference>
<dbReference type="NCBIfam" id="TIGR03057">
    <property type="entry name" value="xxxLxxG_by_4"/>
    <property type="match status" value="11"/>
</dbReference>
<sequence>MNMFKYDWQSLLKNKKMLGTAIVMMFIPVIYAGIILSSFWDPFNQTDHMAVAVVNEDQPADVEGTTLTIGEDLVDELKTNKDFDWHFVSKAEAEKGFDDNDYYMMVVIPENFSSNAATVMDDEPEKMNLNYKINPGRNYFIESISSNAADSLNQSISDRVTESYVKVLFDQISELGNGLAEAADGSGQLEDGTNTAKDGAAELTKQLAKLTDGTLTFQDGANELNVGLQQFAEGVNQLNTGAADLTDGIHQFADGTGALASGAESLQEGTAAYTAGVAQVAEGADALSEGTSQLNEKSASLVSGANDVAAGVNAVDENINRAQQEGSAPLAAGLEQMRQQASALTDSQGLSSLVDGIGELQDGMYQLSEGSSNLTDGLTQMQELSTALSQAIKEGDMEQAAALSDQMAALNQQLLPGAESLENGISGIASGGTDLRAGLSDFADQIPALINGFNQAADGAQSLNNSLMQLADGTGELATGADSLKEGTTGYTQAVNEINTGAAELASGAQALDGKSGELSSGVQQIADGSTELNQNTSALVDGSDQLASGLGELAGNTPALTEGSAALSSGSADLSDGATQLTDGSRDLGEGLSELSSGSAELAAKLLDGAEEAGSVHADDQTYAMMAAPAETSVEKVSDVPNYGHALAPNFLSIGLFIAALAFNMIFPLGQAKILPASGREFWLSKASIAAVQAIMSALILDAIVIYGLGLEIDHIGLFIAISIVSSLAYMFLVTLLVVGLGNPGRFIAMVGLVVQLAASGAMFPRELTAPFFEAINPYLPMTYVIYGFREAIFSAEGMYMYDLSIGILVALILLCNVLLWRVFSRKAHKLEAAEVTTV</sequence>
<evidence type="ECO:0000256" key="4">
    <source>
        <dbReference type="ARBA" id="ARBA00023136"/>
    </source>
</evidence>
<dbReference type="InterPro" id="IPR023908">
    <property type="entry name" value="xxxLxxG_rpt"/>
</dbReference>
<dbReference type="HOGENOM" id="CLU_004534_1_0_9"/>
<evidence type="ECO:0000256" key="3">
    <source>
        <dbReference type="ARBA" id="ARBA00022989"/>
    </source>
</evidence>
<evidence type="ECO:0000313" key="8">
    <source>
        <dbReference type="EMBL" id="AJD90266.1"/>
    </source>
</evidence>
<dbReference type="SUPFAM" id="SSF101967">
    <property type="entry name" value="Adhesin YadA, collagen-binding domain"/>
    <property type="match status" value="1"/>
</dbReference>
<feature type="transmembrane region" description="Helical" evidence="6">
    <location>
        <begin position="717"/>
        <end position="741"/>
    </location>
</feature>
<evidence type="ECO:0000256" key="2">
    <source>
        <dbReference type="ARBA" id="ARBA00022692"/>
    </source>
</evidence>
<dbReference type="InterPro" id="IPR017500">
    <property type="entry name" value="Phage_infect_YhgE_N"/>
</dbReference>
<feature type="region of interest" description="Disordered" evidence="5">
    <location>
        <begin position="565"/>
        <end position="591"/>
    </location>
</feature>
<keyword evidence="2 6" id="KW-0812">Transmembrane</keyword>
<protein>
    <recommendedName>
        <fullName evidence="7">ABC-2 type transporter transmembrane domain-containing protein</fullName>
    </recommendedName>
</protein>
<feature type="domain" description="ABC-2 type transporter transmembrane" evidence="7">
    <location>
        <begin position="22"/>
        <end position="162"/>
    </location>
</feature>